<gene>
    <name evidence="2" type="ORF">RJJ65_39300</name>
</gene>
<dbReference type="RefSeq" id="WP_310866620.1">
    <property type="nucleotide sequence ID" value="NZ_JAVLSF010000981.1"/>
</dbReference>
<feature type="region of interest" description="Disordered" evidence="1">
    <location>
        <begin position="44"/>
        <end position="112"/>
    </location>
</feature>
<name>A0AAJ2LR06_9HYPH</name>
<dbReference type="Proteomes" id="UP001268610">
    <property type="component" value="Unassembled WGS sequence"/>
</dbReference>
<sequence>IVNLAFGLTLGAVAVAFALAFGLGGREPAARLLDDMLNKAKVEANKPKAPTSTMSNADMEVPLSTSMGSPVVSPAATTPPTSPMTSTQNDFNSPDSNNVDVDNDPMNRFPKG</sequence>
<comment type="caution">
    <text evidence="2">The sequence shown here is derived from an EMBL/GenBank/DDBJ whole genome shotgun (WGS) entry which is preliminary data.</text>
</comment>
<proteinExistence type="predicted"/>
<organism evidence="2 3">
    <name type="scientific">Rhizobium hidalgonense</name>
    <dbReference type="NCBI Taxonomy" id="1538159"/>
    <lineage>
        <taxon>Bacteria</taxon>
        <taxon>Pseudomonadati</taxon>
        <taxon>Pseudomonadota</taxon>
        <taxon>Alphaproteobacteria</taxon>
        <taxon>Hyphomicrobiales</taxon>
        <taxon>Rhizobiaceae</taxon>
        <taxon>Rhizobium/Agrobacterium group</taxon>
        <taxon>Rhizobium</taxon>
    </lineage>
</organism>
<dbReference type="EMBL" id="JAVLSF010000981">
    <property type="protein sequence ID" value="MDR9778593.1"/>
    <property type="molecule type" value="Genomic_DNA"/>
</dbReference>
<dbReference type="AlphaFoldDB" id="A0AAJ2LR06"/>
<feature type="non-terminal residue" evidence="2">
    <location>
        <position position="1"/>
    </location>
</feature>
<evidence type="ECO:0000313" key="2">
    <source>
        <dbReference type="EMBL" id="MDR9778593.1"/>
    </source>
</evidence>
<accession>A0AAJ2LR06</accession>
<feature type="compositionally biased region" description="Low complexity" evidence="1">
    <location>
        <begin position="69"/>
        <end position="100"/>
    </location>
</feature>
<protein>
    <submittedName>
        <fullName evidence="2">Uncharacterized protein</fullName>
    </submittedName>
</protein>
<evidence type="ECO:0000313" key="3">
    <source>
        <dbReference type="Proteomes" id="UP001268610"/>
    </source>
</evidence>
<evidence type="ECO:0000256" key="1">
    <source>
        <dbReference type="SAM" id="MobiDB-lite"/>
    </source>
</evidence>
<reference evidence="2" key="1">
    <citation type="submission" date="2023-04" db="EMBL/GenBank/DDBJ databases">
        <title>Genomic characterization of faba bean (Vicia faba) microsymbionts in Mexican soils.</title>
        <authorList>
            <person name="Rivera Orduna F.N."/>
            <person name="Guevara-Luna J."/>
            <person name="Yan J."/>
            <person name="Arroyo-Herrera I."/>
            <person name="Li Y."/>
            <person name="Vasquez-Murrieta M.S."/>
            <person name="Wang E.T."/>
        </authorList>
    </citation>
    <scope>NUCLEOTIDE SEQUENCE</scope>
    <source>
        <strain evidence="2">CH26</strain>
    </source>
</reference>